<keyword evidence="2" id="KW-1185">Reference proteome</keyword>
<reference evidence="1 2" key="1">
    <citation type="submission" date="2017-12" db="EMBL/GenBank/DDBJ databases">
        <title>Comparative genomics of Botrytis spp.</title>
        <authorList>
            <person name="Valero-Jimenez C.A."/>
            <person name="Tapia P."/>
            <person name="Veloso J."/>
            <person name="Silva-Moreno E."/>
            <person name="Staats M."/>
            <person name="Valdes J.H."/>
            <person name="Van Kan J.A.L."/>
        </authorList>
    </citation>
    <scope>NUCLEOTIDE SEQUENCE [LARGE SCALE GENOMIC DNA]</scope>
    <source>
        <strain evidence="1 2">MUCL3349</strain>
    </source>
</reference>
<organism evidence="1 2">
    <name type="scientific">Botrytis porri</name>
    <dbReference type="NCBI Taxonomy" id="87229"/>
    <lineage>
        <taxon>Eukaryota</taxon>
        <taxon>Fungi</taxon>
        <taxon>Dikarya</taxon>
        <taxon>Ascomycota</taxon>
        <taxon>Pezizomycotina</taxon>
        <taxon>Leotiomycetes</taxon>
        <taxon>Helotiales</taxon>
        <taxon>Sclerotiniaceae</taxon>
        <taxon>Botrytis</taxon>
    </lineage>
</organism>
<accession>A0A4Z1KF36</accession>
<sequence>MDGRCSETKVSQSIQSGLIVTWADAVEEASLVSCSKTQLASYNANTKRGKMSGDDEMDN</sequence>
<evidence type="ECO:0000313" key="2">
    <source>
        <dbReference type="Proteomes" id="UP000297280"/>
    </source>
</evidence>
<dbReference type="Proteomes" id="UP000297280">
    <property type="component" value="Unassembled WGS sequence"/>
</dbReference>
<comment type="caution">
    <text evidence="1">The sequence shown here is derived from an EMBL/GenBank/DDBJ whole genome shotgun (WGS) entry which is preliminary data.</text>
</comment>
<evidence type="ECO:0000313" key="1">
    <source>
        <dbReference type="EMBL" id="TGO83956.1"/>
    </source>
</evidence>
<gene>
    <name evidence="1" type="ORF">BPOR_0569g00020</name>
</gene>
<dbReference type="AlphaFoldDB" id="A0A4Z1KF36"/>
<name>A0A4Z1KF36_9HELO</name>
<protein>
    <submittedName>
        <fullName evidence="1">Uncharacterized protein</fullName>
    </submittedName>
</protein>
<proteinExistence type="predicted"/>
<dbReference type="EMBL" id="PQXO01000568">
    <property type="protein sequence ID" value="TGO83956.1"/>
    <property type="molecule type" value="Genomic_DNA"/>
</dbReference>